<dbReference type="EMBL" id="KQ435771">
    <property type="protein sequence ID" value="KOX75150.1"/>
    <property type="molecule type" value="Genomic_DNA"/>
</dbReference>
<evidence type="ECO:0000256" key="1">
    <source>
        <dbReference type="SAM" id="MobiDB-lite"/>
    </source>
</evidence>
<organism evidence="2 3">
    <name type="scientific">Melipona quadrifasciata</name>
    <dbReference type="NCBI Taxonomy" id="166423"/>
    <lineage>
        <taxon>Eukaryota</taxon>
        <taxon>Metazoa</taxon>
        <taxon>Ecdysozoa</taxon>
        <taxon>Arthropoda</taxon>
        <taxon>Hexapoda</taxon>
        <taxon>Insecta</taxon>
        <taxon>Pterygota</taxon>
        <taxon>Neoptera</taxon>
        <taxon>Endopterygota</taxon>
        <taxon>Hymenoptera</taxon>
        <taxon>Apocrita</taxon>
        <taxon>Aculeata</taxon>
        <taxon>Apoidea</taxon>
        <taxon>Anthophila</taxon>
        <taxon>Apidae</taxon>
        <taxon>Melipona</taxon>
    </lineage>
</organism>
<gene>
    <name evidence="2" type="ORF">WN51_14297</name>
</gene>
<feature type="region of interest" description="Disordered" evidence="1">
    <location>
        <begin position="86"/>
        <end position="109"/>
    </location>
</feature>
<accession>A0A0M9A105</accession>
<reference evidence="2 3" key="1">
    <citation type="submission" date="2015-07" db="EMBL/GenBank/DDBJ databases">
        <title>The genome of Melipona quadrifasciata.</title>
        <authorList>
            <person name="Pan H."/>
            <person name="Kapheim K."/>
        </authorList>
    </citation>
    <scope>NUCLEOTIDE SEQUENCE [LARGE SCALE GENOMIC DNA]</scope>
    <source>
        <strain evidence="2">0111107301</strain>
        <tissue evidence="2">Whole body</tissue>
    </source>
</reference>
<evidence type="ECO:0000313" key="3">
    <source>
        <dbReference type="Proteomes" id="UP000053105"/>
    </source>
</evidence>
<keyword evidence="3" id="KW-1185">Reference proteome</keyword>
<feature type="compositionally biased region" description="Acidic residues" evidence="1">
    <location>
        <begin position="90"/>
        <end position="99"/>
    </location>
</feature>
<evidence type="ECO:0000313" key="2">
    <source>
        <dbReference type="EMBL" id="KOX75150.1"/>
    </source>
</evidence>
<dbReference type="Proteomes" id="UP000053105">
    <property type="component" value="Unassembled WGS sequence"/>
</dbReference>
<sequence length="259" mass="29537">MAEFHSCHGDTASTGCINSVRVDCMDHGWSRSRPSNFQTSSGSRPDIGQPNFANVKFGMICARVSQERSWESMTIAIPWKMRIRDKTNDTDDNVDDETGDNCKNKIESDESSEVVSFTRRVINRISSNSDDSDDEESYASEDFEEMLKEFAIAEEEELNSDCDSLDNILSNTSPGDESQKLRWELVVRELSYSENVRPDNERKKVKKVSHHLEIRKNQQGKPIGRMTFCRHNETINSLALTRNLNLCLEQRSPACDARK</sequence>
<protein>
    <submittedName>
        <fullName evidence="2">Uncharacterized protein</fullName>
    </submittedName>
</protein>
<proteinExistence type="predicted"/>
<name>A0A0M9A105_9HYME</name>
<dbReference type="AlphaFoldDB" id="A0A0M9A105"/>